<protein>
    <submittedName>
        <fullName evidence="1">MFS general substrate transporter</fullName>
    </submittedName>
</protein>
<name>A0ACB8B4R0_9AGAM</name>
<accession>A0ACB8B4R0</accession>
<evidence type="ECO:0000313" key="2">
    <source>
        <dbReference type="Proteomes" id="UP000790709"/>
    </source>
</evidence>
<comment type="caution">
    <text evidence="1">The sequence shown here is derived from an EMBL/GenBank/DDBJ whole genome shotgun (WGS) entry which is preliminary data.</text>
</comment>
<keyword evidence="2" id="KW-1185">Reference proteome</keyword>
<reference evidence="1" key="1">
    <citation type="journal article" date="2021" name="New Phytol.">
        <title>Evolutionary innovations through gain and loss of genes in the ectomycorrhizal Boletales.</title>
        <authorList>
            <person name="Wu G."/>
            <person name="Miyauchi S."/>
            <person name="Morin E."/>
            <person name="Kuo A."/>
            <person name="Drula E."/>
            <person name="Varga T."/>
            <person name="Kohler A."/>
            <person name="Feng B."/>
            <person name="Cao Y."/>
            <person name="Lipzen A."/>
            <person name="Daum C."/>
            <person name="Hundley H."/>
            <person name="Pangilinan J."/>
            <person name="Johnson J."/>
            <person name="Barry K."/>
            <person name="LaButti K."/>
            <person name="Ng V."/>
            <person name="Ahrendt S."/>
            <person name="Min B."/>
            <person name="Choi I.G."/>
            <person name="Park H."/>
            <person name="Plett J.M."/>
            <person name="Magnuson J."/>
            <person name="Spatafora J.W."/>
            <person name="Nagy L.G."/>
            <person name="Henrissat B."/>
            <person name="Grigoriev I.V."/>
            <person name="Yang Z.L."/>
            <person name="Xu J."/>
            <person name="Martin F.M."/>
        </authorList>
    </citation>
    <scope>NUCLEOTIDE SEQUENCE</scope>
    <source>
        <strain evidence="1">KUC20120723A-06</strain>
    </source>
</reference>
<evidence type="ECO:0000313" key="1">
    <source>
        <dbReference type="EMBL" id="KAH7920534.1"/>
    </source>
</evidence>
<gene>
    <name evidence="1" type="ORF">BV22DRAFT_795078</name>
</gene>
<dbReference type="EMBL" id="MU266573">
    <property type="protein sequence ID" value="KAH7920534.1"/>
    <property type="molecule type" value="Genomic_DNA"/>
</dbReference>
<dbReference type="Proteomes" id="UP000790709">
    <property type="component" value="Unassembled WGS sequence"/>
</dbReference>
<organism evidence="1 2">
    <name type="scientific">Leucogyrophana mollusca</name>
    <dbReference type="NCBI Taxonomy" id="85980"/>
    <lineage>
        <taxon>Eukaryota</taxon>
        <taxon>Fungi</taxon>
        <taxon>Dikarya</taxon>
        <taxon>Basidiomycota</taxon>
        <taxon>Agaricomycotina</taxon>
        <taxon>Agaricomycetes</taxon>
        <taxon>Agaricomycetidae</taxon>
        <taxon>Boletales</taxon>
        <taxon>Boletales incertae sedis</taxon>
        <taxon>Leucogyrophana</taxon>
    </lineage>
</organism>
<sequence length="489" mass="53762">MPSGETMSLPDDELDKVSTKSVDSPPSRSRMLEHRKSLHSLYYHPVTQVVLLGVICFLCPGMFNALTGLGGGGQVDATTSANSNAALYSTTSAVSFFAGSVFNKLGPRRTLQLGTLAYPLFFGSYLAINIHPGAGAFVVAAGAILGFSSALLWTSQGSLMLAYATEAQKGVFIAIFWAIFNLGAVVGSAVSFGQNFQRTNNSVGNGTYVAFLVLSLIALTIPASMADPENIIRADGTKVVIVRRPSWKTEVYGLWVTIRTDPMILLLFPMFFSSNYFYTWQFNDYNSAIFDIRARALNNFVYWLAQIFGSIAIGVALDQARMTRRARAFLAWSTLFFGTFAVNIWAYFYQRTYTRQSIPPDAQKMDIYSADFAAHCWLMILYGLLDSMWQTTAYWLMGAMTNDPAKLAVFIGFYKSIQSAGGAGVWRADAVGLPYMNIFLSTWGLMAGGLVFAFPMIYMRVKNHTDTEDETLAAMRGAQMDQTAEKAPV</sequence>
<proteinExistence type="predicted"/>